<dbReference type="Proteomes" id="UP001596039">
    <property type="component" value="Unassembled WGS sequence"/>
</dbReference>
<dbReference type="PANTHER" id="PTHR34385:SF1">
    <property type="entry name" value="PEPTIDOGLYCAN L-ALANYL-D-GLUTAMATE ENDOPEPTIDASE CWLK"/>
    <property type="match status" value="1"/>
</dbReference>
<comment type="caution">
    <text evidence="3">The sequence shown here is derived from an EMBL/GenBank/DDBJ whole genome shotgun (WGS) entry which is preliminary data.</text>
</comment>
<feature type="compositionally biased region" description="Low complexity" evidence="1">
    <location>
        <begin position="33"/>
        <end position="44"/>
    </location>
</feature>
<feature type="domain" description="D-alanyl-D-alanine carboxypeptidase-like core" evidence="2">
    <location>
        <begin position="105"/>
        <end position="228"/>
    </location>
</feature>
<sequence length="261" mass="27885">MTPAARTAVILAAAAAVVAGAVTSFIVLTPSDRSTATPRSTLSLPPTPSATPTPTPTPTPTFDKSQLSHDDASSLWVVVNKLRPLNPVNYAPALANLTFPGGKGQLRPEAAAALQQLFADYHAQTGDQYTVVSPYRSYGTQVSVYNGWVSRLGQAQADRQSARPGYSEHQTGLAVDIDTAVSQSFGATAAGQWLAANSYKYGFILRYPDGLESVTGYEYEPWHFRYVGVALATEMHVTGVQTLEQFFGLPSAPNYASDDDH</sequence>
<evidence type="ECO:0000256" key="1">
    <source>
        <dbReference type="SAM" id="MobiDB-lite"/>
    </source>
</evidence>
<dbReference type="RefSeq" id="WP_386740132.1">
    <property type="nucleotide sequence ID" value="NZ_JBHSMG010000002.1"/>
</dbReference>
<evidence type="ECO:0000313" key="3">
    <source>
        <dbReference type="EMBL" id="MFC5502438.1"/>
    </source>
</evidence>
<dbReference type="InterPro" id="IPR003709">
    <property type="entry name" value="VanY-like_core_dom"/>
</dbReference>
<dbReference type="EMBL" id="JBHSMG010000002">
    <property type="protein sequence ID" value="MFC5502438.1"/>
    <property type="molecule type" value="Genomic_DNA"/>
</dbReference>
<protein>
    <submittedName>
        <fullName evidence="3">M15 family metallopeptidase</fullName>
        <ecNumber evidence="3">3.4.17.-</ecNumber>
    </submittedName>
</protein>
<dbReference type="InterPro" id="IPR052179">
    <property type="entry name" value="DD-CPase-like"/>
</dbReference>
<evidence type="ECO:0000313" key="4">
    <source>
        <dbReference type="Proteomes" id="UP001596039"/>
    </source>
</evidence>
<evidence type="ECO:0000259" key="2">
    <source>
        <dbReference type="Pfam" id="PF02557"/>
    </source>
</evidence>
<reference evidence="4" key="1">
    <citation type="journal article" date="2019" name="Int. J. Syst. Evol. Microbiol.">
        <title>The Global Catalogue of Microorganisms (GCM) 10K type strain sequencing project: providing services to taxonomists for standard genome sequencing and annotation.</title>
        <authorList>
            <consortium name="The Broad Institute Genomics Platform"/>
            <consortium name="The Broad Institute Genome Sequencing Center for Infectious Disease"/>
            <person name="Wu L."/>
            <person name="Ma J."/>
        </authorList>
    </citation>
    <scope>NUCLEOTIDE SEQUENCE [LARGE SCALE GENOMIC DNA]</scope>
    <source>
        <strain evidence="4">CGMCC 4.6997</strain>
    </source>
</reference>
<dbReference type="PANTHER" id="PTHR34385">
    <property type="entry name" value="D-ALANYL-D-ALANINE CARBOXYPEPTIDASE"/>
    <property type="match status" value="1"/>
</dbReference>
<keyword evidence="3" id="KW-0378">Hydrolase</keyword>
<dbReference type="InterPro" id="IPR009045">
    <property type="entry name" value="Zn_M74/Hedgehog-like"/>
</dbReference>
<keyword evidence="4" id="KW-1185">Reference proteome</keyword>
<dbReference type="CDD" id="cd14852">
    <property type="entry name" value="LD-carboxypeptidase"/>
    <property type="match status" value="1"/>
</dbReference>
<feature type="compositionally biased region" description="Pro residues" evidence="1">
    <location>
        <begin position="45"/>
        <end position="59"/>
    </location>
</feature>
<dbReference type="InterPro" id="IPR058193">
    <property type="entry name" value="VanY/YodJ_core_dom"/>
</dbReference>
<keyword evidence="3" id="KW-0645">Protease</keyword>
<dbReference type="Gene3D" id="3.30.1380.10">
    <property type="match status" value="1"/>
</dbReference>
<proteinExistence type="predicted"/>
<feature type="region of interest" description="Disordered" evidence="1">
    <location>
        <begin position="32"/>
        <end position="67"/>
    </location>
</feature>
<name>A0ABW0NRW1_9MICO</name>
<organism evidence="3 4">
    <name type="scientific">Lysinimonas soli</name>
    <dbReference type="NCBI Taxonomy" id="1074233"/>
    <lineage>
        <taxon>Bacteria</taxon>
        <taxon>Bacillati</taxon>
        <taxon>Actinomycetota</taxon>
        <taxon>Actinomycetes</taxon>
        <taxon>Micrococcales</taxon>
        <taxon>Microbacteriaceae</taxon>
        <taxon>Lysinimonas</taxon>
    </lineage>
</organism>
<gene>
    <name evidence="3" type="ORF">ACFPJ4_09320</name>
</gene>
<keyword evidence="3" id="KW-0121">Carboxypeptidase</keyword>
<dbReference type="GO" id="GO:0004180">
    <property type="term" value="F:carboxypeptidase activity"/>
    <property type="evidence" value="ECO:0007669"/>
    <property type="project" value="UniProtKB-KW"/>
</dbReference>
<dbReference type="SUPFAM" id="SSF55166">
    <property type="entry name" value="Hedgehog/DD-peptidase"/>
    <property type="match status" value="1"/>
</dbReference>
<accession>A0ABW0NRW1</accession>
<dbReference type="Pfam" id="PF02557">
    <property type="entry name" value="VanY"/>
    <property type="match status" value="1"/>
</dbReference>
<dbReference type="EC" id="3.4.17.-" evidence="3"/>